<keyword evidence="3" id="KW-1185">Reference proteome</keyword>
<feature type="region of interest" description="Disordered" evidence="1">
    <location>
        <begin position="1"/>
        <end position="26"/>
    </location>
</feature>
<gene>
    <name evidence="2" type="ORF">NPIL_202671</name>
</gene>
<proteinExistence type="predicted"/>
<dbReference type="EMBL" id="BMAW01039961">
    <property type="protein sequence ID" value="GFU57830.1"/>
    <property type="molecule type" value="Genomic_DNA"/>
</dbReference>
<evidence type="ECO:0000256" key="1">
    <source>
        <dbReference type="SAM" id="MobiDB-lite"/>
    </source>
</evidence>
<comment type="caution">
    <text evidence="2">The sequence shown here is derived from an EMBL/GenBank/DDBJ whole genome shotgun (WGS) entry which is preliminary data.</text>
</comment>
<reference evidence="2" key="1">
    <citation type="submission" date="2020-08" db="EMBL/GenBank/DDBJ databases">
        <title>Multicomponent nature underlies the extraordinary mechanical properties of spider dragline silk.</title>
        <authorList>
            <person name="Kono N."/>
            <person name="Nakamura H."/>
            <person name="Mori M."/>
            <person name="Yoshida Y."/>
            <person name="Ohtoshi R."/>
            <person name="Malay A.D."/>
            <person name="Moran D.A.P."/>
            <person name="Tomita M."/>
            <person name="Numata K."/>
            <person name="Arakawa K."/>
        </authorList>
    </citation>
    <scope>NUCLEOTIDE SEQUENCE</scope>
</reference>
<evidence type="ECO:0000313" key="3">
    <source>
        <dbReference type="Proteomes" id="UP000887013"/>
    </source>
</evidence>
<dbReference type="AlphaFoldDB" id="A0A8X6UX36"/>
<name>A0A8X6UX36_NEPPI</name>
<evidence type="ECO:0000313" key="2">
    <source>
        <dbReference type="EMBL" id="GFU57830.1"/>
    </source>
</evidence>
<protein>
    <submittedName>
        <fullName evidence="2">Uncharacterized protein</fullName>
    </submittedName>
</protein>
<organism evidence="2 3">
    <name type="scientific">Nephila pilipes</name>
    <name type="common">Giant wood spider</name>
    <name type="synonym">Nephila maculata</name>
    <dbReference type="NCBI Taxonomy" id="299642"/>
    <lineage>
        <taxon>Eukaryota</taxon>
        <taxon>Metazoa</taxon>
        <taxon>Ecdysozoa</taxon>
        <taxon>Arthropoda</taxon>
        <taxon>Chelicerata</taxon>
        <taxon>Arachnida</taxon>
        <taxon>Araneae</taxon>
        <taxon>Araneomorphae</taxon>
        <taxon>Entelegynae</taxon>
        <taxon>Araneoidea</taxon>
        <taxon>Nephilidae</taxon>
        <taxon>Nephila</taxon>
    </lineage>
</organism>
<dbReference type="Proteomes" id="UP000887013">
    <property type="component" value="Unassembled WGS sequence"/>
</dbReference>
<accession>A0A8X6UX36</accession>
<sequence length="88" mass="9882">MSYSNLKSRKSRGIVLQKGRQNQRNRRRVHFYQCPGARGKIKVCLHRAGAAGKRGIVPLSRGVGINLTFGSGSGSWLRGRQALFMRRQ</sequence>